<dbReference type="PANTHER" id="PTHR22602:SF0">
    <property type="entry name" value="TRANSFERASE CAF17, MITOCHONDRIAL-RELATED"/>
    <property type="match status" value="1"/>
</dbReference>
<accession>A0AAQ3JRQ8</accession>
<dbReference type="InterPro" id="IPR045179">
    <property type="entry name" value="YgfZ/GcvT"/>
</dbReference>
<dbReference type="Proteomes" id="UP001327560">
    <property type="component" value="Chromosome 1"/>
</dbReference>
<dbReference type="SUPFAM" id="SSF103025">
    <property type="entry name" value="Folate-binding domain"/>
    <property type="match status" value="1"/>
</dbReference>
<dbReference type="GO" id="GO:0005759">
    <property type="term" value="C:mitochondrial matrix"/>
    <property type="evidence" value="ECO:0007669"/>
    <property type="project" value="TreeGrafter"/>
</dbReference>
<dbReference type="GO" id="GO:0016740">
    <property type="term" value="F:transferase activity"/>
    <property type="evidence" value="ECO:0007669"/>
    <property type="project" value="UniProtKB-KW"/>
</dbReference>
<protein>
    <submittedName>
        <fullName evidence="1">Transferase, mitochondrial</fullName>
    </submittedName>
</protein>
<reference evidence="1 2" key="1">
    <citation type="submission" date="2023-10" db="EMBL/GenBank/DDBJ databases">
        <title>Chromosome-scale genome assembly provides insights into flower coloration mechanisms of Canna indica.</title>
        <authorList>
            <person name="Li C."/>
        </authorList>
    </citation>
    <scope>NUCLEOTIDE SEQUENCE [LARGE SCALE GENOMIC DNA]</scope>
    <source>
        <tissue evidence="1">Flower</tissue>
    </source>
</reference>
<keyword evidence="2" id="KW-1185">Reference proteome</keyword>
<dbReference type="PANTHER" id="PTHR22602">
    <property type="entry name" value="TRANSFERASE CAF17, MITOCHONDRIAL-RELATED"/>
    <property type="match status" value="1"/>
</dbReference>
<sequence>MSPLRTHSRLRAALSASFLCRCHSQPPPAGRLDEAGPLACRLESRSVVRFWGPDIVKFHQGLLTNDVRRLAAQDIPTGGSDSQTSYVPMPNLNHRNPPPLYAALLTPHGRFLYDLFLYRAPGANEKLDRSGSEPGSDDFEEPFTSLTSTAGGHSAPLGFILQRLKKSARLQSNPTKKEEIVIVIVRLLRVLAESDSGSSIGSFEASQLHRFALPNNALRIKR</sequence>
<gene>
    <name evidence="1" type="ORF">Cni_G03341</name>
</gene>
<proteinExistence type="predicted"/>
<name>A0AAQ3JRQ8_9LILI</name>
<dbReference type="EMBL" id="CP136890">
    <property type="protein sequence ID" value="WOK94636.1"/>
    <property type="molecule type" value="Genomic_DNA"/>
</dbReference>
<dbReference type="Gene3D" id="3.30.70.1400">
    <property type="entry name" value="Aminomethyltransferase beta-barrel domains"/>
    <property type="match status" value="1"/>
</dbReference>
<dbReference type="GO" id="GO:0016226">
    <property type="term" value="P:iron-sulfur cluster assembly"/>
    <property type="evidence" value="ECO:0007669"/>
    <property type="project" value="TreeGrafter"/>
</dbReference>
<dbReference type="AlphaFoldDB" id="A0AAQ3JRQ8"/>
<evidence type="ECO:0000313" key="2">
    <source>
        <dbReference type="Proteomes" id="UP001327560"/>
    </source>
</evidence>
<organism evidence="1 2">
    <name type="scientific">Canna indica</name>
    <name type="common">Indian-shot</name>
    <dbReference type="NCBI Taxonomy" id="4628"/>
    <lineage>
        <taxon>Eukaryota</taxon>
        <taxon>Viridiplantae</taxon>
        <taxon>Streptophyta</taxon>
        <taxon>Embryophyta</taxon>
        <taxon>Tracheophyta</taxon>
        <taxon>Spermatophyta</taxon>
        <taxon>Magnoliopsida</taxon>
        <taxon>Liliopsida</taxon>
        <taxon>Zingiberales</taxon>
        <taxon>Cannaceae</taxon>
        <taxon>Canna</taxon>
    </lineage>
</organism>
<evidence type="ECO:0000313" key="1">
    <source>
        <dbReference type="EMBL" id="WOK94636.1"/>
    </source>
</evidence>
<keyword evidence="1" id="KW-0808">Transferase</keyword>